<evidence type="ECO:0000313" key="2">
    <source>
        <dbReference type="Proteomes" id="UP000011666"/>
    </source>
</evidence>
<sequence length="86" mass="9850">MSQFAYQTRRQYRHLGPSKVTLREREVGANPALPRNCEVDETAARYRRANQVLGTVTRVDLRVWAAMTPALVVSSGRVMSRRETLF</sequence>
<name>M0QLH3_9ACTN</name>
<dbReference type="Proteomes" id="UP000011666">
    <property type="component" value="Unassembled WGS sequence"/>
</dbReference>
<accession>M0QLH3</accession>
<protein>
    <submittedName>
        <fullName evidence="1">Uncharacterized protein</fullName>
    </submittedName>
</protein>
<organism evidence="1 2">
    <name type="scientific">Gordonia soli NBRC 108243</name>
    <dbReference type="NCBI Taxonomy" id="1223545"/>
    <lineage>
        <taxon>Bacteria</taxon>
        <taxon>Bacillati</taxon>
        <taxon>Actinomycetota</taxon>
        <taxon>Actinomycetes</taxon>
        <taxon>Mycobacteriales</taxon>
        <taxon>Gordoniaceae</taxon>
        <taxon>Gordonia</taxon>
    </lineage>
</organism>
<dbReference type="STRING" id="1223545.GS4_21_00080"/>
<comment type="caution">
    <text evidence="1">The sequence shown here is derived from an EMBL/GenBank/DDBJ whole genome shotgun (WGS) entry which is preliminary data.</text>
</comment>
<proteinExistence type="predicted"/>
<gene>
    <name evidence="1" type="ORF">GS4_21_00080</name>
</gene>
<keyword evidence="2" id="KW-1185">Reference proteome</keyword>
<evidence type="ECO:0000313" key="1">
    <source>
        <dbReference type="EMBL" id="GAC69161.1"/>
    </source>
</evidence>
<reference evidence="1 2" key="1">
    <citation type="submission" date="2013-01" db="EMBL/GenBank/DDBJ databases">
        <title>Whole genome shotgun sequence of Gordonia soli NBRC 108243.</title>
        <authorList>
            <person name="Isaki-Nakamura S."/>
            <person name="Hosoyama A."/>
            <person name="Tsuchikane K."/>
            <person name="Ando Y."/>
            <person name="Baba S."/>
            <person name="Ohji S."/>
            <person name="Hamada M."/>
            <person name="Tamura T."/>
            <person name="Yamazoe A."/>
            <person name="Yamazaki S."/>
            <person name="Fujita N."/>
        </authorList>
    </citation>
    <scope>NUCLEOTIDE SEQUENCE [LARGE SCALE GENOMIC DNA]</scope>
    <source>
        <strain evidence="1 2">NBRC 108243</strain>
    </source>
</reference>
<dbReference type="EMBL" id="BANX01000021">
    <property type="protein sequence ID" value="GAC69161.1"/>
    <property type="molecule type" value="Genomic_DNA"/>
</dbReference>
<dbReference type="AlphaFoldDB" id="M0QLH3"/>